<reference evidence="2" key="1">
    <citation type="journal article" date="2019" name="Int. J. Syst. Evol. Microbiol.">
        <title>The Global Catalogue of Microorganisms (GCM) 10K type strain sequencing project: providing services to taxonomists for standard genome sequencing and annotation.</title>
        <authorList>
            <consortium name="The Broad Institute Genomics Platform"/>
            <consortium name="The Broad Institute Genome Sequencing Center for Infectious Disease"/>
            <person name="Wu L."/>
            <person name="Ma J."/>
        </authorList>
    </citation>
    <scope>NUCLEOTIDE SEQUENCE [LARGE SCALE GENOMIC DNA]</scope>
    <source>
        <strain evidence="2">CCUG 73951</strain>
    </source>
</reference>
<gene>
    <name evidence="1" type="ORF">ACFQMN_01705</name>
</gene>
<proteinExistence type="predicted"/>
<dbReference type="Pfam" id="PF10094">
    <property type="entry name" value="DUF2332"/>
    <property type="match status" value="1"/>
</dbReference>
<dbReference type="InterPro" id="IPR011200">
    <property type="entry name" value="UCP012608"/>
</dbReference>
<name>A0ABW2JYN7_9BACI</name>
<evidence type="ECO:0000313" key="1">
    <source>
        <dbReference type="EMBL" id="MFC7319599.1"/>
    </source>
</evidence>
<sequence>MSLTDFFETFSQEAHQLSSSLYGHLSTHIAHDKELLELCSYARKGQPAPNLLFGSVQFLLKGSAHPLANYYSNLTENPLPPSDAFNHFKDFCQLHQKDIKQLLQNRLVQTNEVRRCAYLYPCFNYVYDTIRKPLALIEIGTSAGLQLLWDKYSYTYEKDFTYVGDETNVHITSKIKSSKKPNISQNPPPVSDRFGLDLHINSVEKEEDLQWLEALIWPEHHARRQLFHQAAAAVQAAHLHLIEGDGVDLLLQVSERISKDSIVCVFHTHVANQMNDATKQNLLNSIDHIGRERDIAHLYNNIEDQKLHLDTIVDGEKSRTIVGGTDGHGRWFTWEMKTL</sequence>
<keyword evidence="2" id="KW-1185">Reference proteome</keyword>
<dbReference type="PIRSF" id="PIRSF012608">
    <property type="entry name" value="UCP012608"/>
    <property type="match status" value="1"/>
</dbReference>
<comment type="caution">
    <text evidence="1">The sequence shown here is derived from an EMBL/GenBank/DDBJ whole genome shotgun (WGS) entry which is preliminary data.</text>
</comment>
<dbReference type="Proteomes" id="UP001596494">
    <property type="component" value="Unassembled WGS sequence"/>
</dbReference>
<accession>A0ABW2JYN7</accession>
<dbReference type="RefSeq" id="WP_289215395.1">
    <property type="nucleotide sequence ID" value="NZ_JAPVRC010000003.1"/>
</dbReference>
<dbReference type="EMBL" id="JBHTBY010000001">
    <property type="protein sequence ID" value="MFC7319599.1"/>
    <property type="molecule type" value="Genomic_DNA"/>
</dbReference>
<organism evidence="1 2">
    <name type="scientific">Halobacillus campisalis</name>
    <dbReference type="NCBI Taxonomy" id="435909"/>
    <lineage>
        <taxon>Bacteria</taxon>
        <taxon>Bacillati</taxon>
        <taxon>Bacillota</taxon>
        <taxon>Bacilli</taxon>
        <taxon>Bacillales</taxon>
        <taxon>Bacillaceae</taxon>
        <taxon>Halobacillus</taxon>
    </lineage>
</organism>
<evidence type="ECO:0000313" key="2">
    <source>
        <dbReference type="Proteomes" id="UP001596494"/>
    </source>
</evidence>
<protein>
    <submittedName>
        <fullName evidence="1">DUF2332 domain-containing protein</fullName>
    </submittedName>
</protein>